<keyword evidence="3" id="KW-1185">Reference proteome</keyword>
<dbReference type="CDD" id="cd00570">
    <property type="entry name" value="GST_N_family"/>
    <property type="match status" value="1"/>
</dbReference>
<sequence length="305" mass="34066">MADFILHHYSMSPFSEKIRVMLGYAQVNWLSCVTREMPPRPLLARLAGGYRKIPVAQMGADIFCDSKIIAAEIAQLSQKPLLAVENLDAEQQAYISKVDLDLFFASLFVSGTMTLNIKVLKAMSLLDIGRFLVDRINVGRKARVKAVSPLKAKAVIKQHIADLEQRLSQEFLFGAQPTHADFSTYHSLWFIHDLAEAPFLQGHPKLLAWMARMKNFGHGLSRDVNEAHALLAAKAEPRTIPETYRQDLLIGHTVTITPADYGCEPTMGVLVGANTERYIVARQDTELGTLHVHFPRQGYTLKAIS</sequence>
<accession>A0A2T5IZM3</accession>
<dbReference type="InterPro" id="IPR036282">
    <property type="entry name" value="Glutathione-S-Trfase_C_sf"/>
</dbReference>
<evidence type="ECO:0000313" key="3">
    <source>
        <dbReference type="Proteomes" id="UP000244223"/>
    </source>
</evidence>
<dbReference type="OrthoDB" id="5791869at2"/>
<dbReference type="Proteomes" id="UP000244223">
    <property type="component" value="Unassembled WGS sequence"/>
</dbReference>
<dbReference type="EMBL" id="QAON01000006">
    <property type="protein sequence ID" value="PTQ89530.1"/>
    <property type="molecule type" value="Genomic_DNA"/>
</dbReference>
<name>A0A2T5IZM3_9GAMM</name>
<keyword evidence="2" id="KW-0808">Transferase</keyword>
<dbReference type="Pfam" id="PF13417">
    <property type="entry name" value="GST_N_3"/>
    <property type="match status" value="1"/>
</dbReference>
<dbReference type="SUPFAM" id="SSF52833">
    <property type="entry name" value="Thioredoxin-like"/>
    <property type="match status" value="1"/>
</dbReference>
<dbReference type="AlphaFoldDB" id="A0A2T5IZM3"/>
<dbReference type="Pfam" id="PF13410">
    <property type="entry name" value="GST_C_2"/>
    <property type="match status" value="1"/>
</dbReference>
<dbReference type="InterPro" id="IPR004045">
    <property type="entry name" value="Glutathione_S-Trfase_N"/>
</dbReference>
<gene>
    <name evidence="2" type="ORF">C8N29_10661</name>
</gene>
<dbReference type="RefSeq" id="WP_107865494.1">
    <property type="nucleotide sequence ID" value="NZ_QAON01000006.1"/>
</dbReference>
<evidence type="ECO:0000259" key="1">
    <source>
        <dbReference type="Pfam" id="PF13417"/>
    </source>
</evidence>
<dbReference type="InterPro" id="IPR036249">
    <property type="entry name" value="Thioredoxin-like_sf"/>
</dbReference>
<dbReference type="GO" id="GO:0016740">
    <property type="term" value="F:transferase activity"/>
    <property type="evidence" value="ECO:0007669"/>
    <property type="project" value="UniProtKB-KW"/>
</dbReference>
<reference evidence="2 3" key="1">
    <citation type="submission" date="2018-04" db="EMBL/GenBank/DDBJ databases">
        <title>Genomic Encyclopedia of Archaeal and Bacterial Type Strains, Phase II (KMG-II): from individual species to whole genera.</title>
        <authorList>
            <person name="Goeker M."/>
        </authorList>
    </citation>
    <scope>NUCLEOTIDE SEQUENCE [LARGE SCALE GENOMIC DNA]</scope>
    <source>
        <strain evidence="2 3">DSM 5822</strain>
    </source>
</reference>
<evidence type="ECO:0000313" key="2">
    <source>
        <dbReference type="EMBL" id="PTQ89530.1"/>
    </source>
</evidence>
<feature type="domain" description="GST N-terminal" evidence="1">
    <location>
        <begin position="6"/>
        <end position="76"/>
    </location>
</feature>
<dbReference type="Gene3D" id="3.40.30.110">
    <property type="match status" value="2"/>
</dbReference>
<protein>
    <submittedName>
        <fullName evidence="2">Glutathione S-transferase</fullName>
    </submittedName>
</protein>
<comment type="caution">
    <text evidence="2">The sequence shown here is derived from an EMBL/GenBank/DDBJ whole genome shotgun (WGS) entry which is preliminary data.</text>
</comment>
<dbReference type="SUPFAM" id="SSF47616">
    <property type="entry name" value="GST C-terminal domain-like"/>
    <property type="match status" value="1"/>
</dbReference>
<proteinExistence type="predicted"/>
<organism evidence="2 3">
    <name type="scientific">Agitococcus lubricus</name>
    <dbReference type="NCBI Taxonomy" id="1077255"/>
    <lineage>
        <taxon>Bacteria</taxon>
        <taxon>Pseudomonadati</taxon>
        <taxon>Pseudomonadota</taxon>
        <taxon>Gammaproteobacteria</taxon>
        <taxon>Moraxellales</taxon>
        <taxon>Moraxellaceae</taxon>
        <taxon>Agitococcus</taxon>
    </lineage>
</organism>